<dbReference type="InterPro" id="IPR004378">
    <property type="entry name" value="F420H2_quin_Rdtase"/>
</dbReference>
<dbReference type="NCBIfam" id="TIGR00026">
    <property type="entry name" value="hi_GC_TIGR00026"/>
    <property type="match status" value="1"/>
</dbReference>
<gene>
    <name evidence="3" type="ORF">GCM10011588_58930</name>
</gene>
<evidence type="ECO:0000256" key="2">
    <source>
        <dbReference type="ARBA" id="ARBA00049106"/>
    </source>
</evidence>
<reference evidence="3" key="1">
    <citation type="journal article" date="2014" name="Int. J. Syst. Evol. Microbiol.">
        <title>Complete genome sequence of Corynebacterium casei LMG S-19264T (=DSM 44701T), isolated from a smear-ripened cheese.</title>
        <authorList>
            <consortium name="US DOE Joint Genome Institute (JGI-PGF)"/>
            <person name="Walter F."/>
            <person name="Albersmeier A."/>
            <person name="Kalinowski J."/>
            <person name="Ruckert C."/>
        </authorList>
    </citation>
    <scope>NUCLEOTIDE SEQUENCE</scope>
    <source>
        <strain evidence="3">CGMCC 4.3508</strain>
    </source>
</reference>
<comment type="catalytic activity">
    <reaction evidence="2">
        <text>oxidized coenzyme F420-(gamma-L-Glu)(n) + a quinol + H(+) = reduced coenzyme F420-(gamma-L-Glu)(n) + a quinone</text>
        <dbReference type="Rhea" id="RHEA:39663"/>
        <dbReference type="Rhea" id="RHEA-COMP:12939"/>
        <dbReference type="Rhea" id="RHEA-COMP:14378"/>
        <dbReference type="ChEBI" id="CHEBI:15378"/>
        <dbReference type="ChEBI" id="CHEBI:24646"/>
        <dbReference type="ChEBI" id="CHEBI:132124"/>
        <dbReference type="ChEBI" id="CHEBI:133980"/>
        <dbReference type="ChEBI" id="CHEBI:139511"/>
    </reaction>
</comment>
<evidence type="ECO:0000256" key="1">
    <source>
        <dbReference type="ARBA" id="ARBA00008710"/>
    </source>
</evidence>
<dbReference type="PANTHER" id="PTHR39428">
    <property type="entry name" value="F420H(2)-DEPENDENT QUINONE REDUCTASE RV1261C"/>
    <property type="match status" value="1"/>
</dbReference>
<protein>
    <recommendedName>
        <fullName evidence="5">Nitroreductase family deazaflavin-dependent oxidoreductase</fullName>
    </recommendedName>
</protein>
<comment type="caution">
    <text evidence="3">The sequence shown here is derived from an EMBL/GenBank/DDBJ whole genome shotgun (WGS) entry which is preliminary data.</text>
</comment>
<evidence type="ECO:0008006" key="5">
    <source>
        <dbReference type="Google" id="ProtNLM"/>
    </source>
</evidence>
<dbReference type="PANTHER" id="PTHR39428:SF1">
    <property type="entry name" value="F420H(2)-DEPENDENT QUINONE REDUCTASE RV1261C"/>
    <property type="match status" value="1"/>
</dbReference>
<evidence type="ECO:0000313" key="4">
    <source>
        <dbReference type="Proteomes" id="UP000638263"/>
    </source>
</evidence>
<dbReference type="InterPro" id="IPR012349">
    <property type="entry name" value="Split_barrel_FMN-bd"/>
</dbReference>
<dbReference type="Pfam" id="PF04075">
    <property type="entry name" value="F420H2_quin_red"/>
    <property type="match status" value="1"/>
</dbReference>
<dbReference type="Proteomes" id="UP000638263">
    <property type="component" value="Unassembled WGS sequence"/>
</dbReference>
<name>A0A917VWK7_9NOCA</name>
<dbReference type="AlphaFoldDB" id="A0A917VWK7"/>
<organism evidence="3 4">
    <name type="scientific">Nocardia jinanensis</name>
    <dbReference type="NCBI Taxonomy" id="382504"/>
    <lineage>
        <taxon>Bacteria</taxon>
        <taxon>Bacillati</taxon>
        <taxon>Actinomycetota</taxon>
        <taxon>Actinomycetes</taxon>
        <taxon>Mycobacteriales</taxon>
        <taxon>Nocardiaceae</taxon>
        <taxon>Nocardia</taxon>
    </lineage>
</organism>
<proteinExistence type="inferred from homology"/>
<dbReference type="GO" id="GO:0005886">
    <property type="term" value="C:plasma membrane"/>
    <property type="evidence" value="ECO:0007669"/>
    <property type="project" value="TreeGrafter"/>
</dbReference>
<dbReference type="GO" id="GO:0070967">
    <property type="term" value="F:coenzyme F420 binding"/>
    <property type="evidence" value="ECO:0007669"/>
    <property type="project" value="TreeGrafter"/>
</dbReference>
<sequence length="157" mass="17725">MARSEEQGDSGTHEGGPLRRLSLWFQRKMNTRTTARIRRKGGRYLGMDMLILHTTGRRSGQPRETPITWFADGADTWLVVASGGGDRDPDWYTNLVANPDGAAVELHGHAAVPVTPQLLDGDARVQAWQRITAAQPRYDKYQRRSDREYPVVRLSPR</sequence>
<evidence type="ECO:0000313" key="3">
    <source>
        <dbReference type="EMBL" id="GGL36323.1"/>
    </source>
</evidence>
<accession>A0A917VWK7</accession>
<dbReference type="Gene3D" id="2.30.110.10">
    <property type="entry name" value="Electron Transport, Fmn-binding Protein, Chain A"/>
    <property type="match status" value="1"/>
</dbReference>
<keyword evidence="4" id="KW-1185">Reference proteome</keyword>
<reference evidence="3" key="2">
    <citation type="submission" date="2020-09" db="EMBL/GenBank/DDBJ databases">
        <authorList>
            <person name="Sun Q."/>
            <person name="Zhou Y."/>
        </authorList>
    </citation>
    <scope>NUCLEOTIDE SEQUENCE</scope>
    <source>
        <strain evidence="3">CGMCC 4.3508</strain>
    </source>
</reference>
<dbReference type="EMBL" id="BMMH01000018">
    <property type="protein sequence ID" value="GGL36323.1"/>
    <property type="molecule type" value="Genomic_DNA"/>
</dbReference>
<dbReference type="GO" id="GO:0016491">
    <property type="term" value="F:oxidoreductase activity"/>
    <property type="evidence" value="ECO:0007669"/>
    <property type="project" value="InterPro"/>
</dbReference>
<comment type="similarity">
    <text evidence="1">Belongs to the F420H(2)-dependent quinone reductase family.</text>
</comment>